<feature type="transmembrane region" description="Helical" evidence="2">
    <location>
        <begin position="78"/>
        <end position="95"/>
    </location>
</feature>
<dbReference type="EMBL" id="JABDTM020014463">
    <property type="protein sequence ID" value="KAH0819466.1"/>
    <property type="molecule type" value="Genomic_DNA"/>
</dbReference>
<organism evidence="3 4">
    <name type="scientific">Tenebrio molitor</name>
    <name type="common">Yellow mealworm beetle</name>
    <dbReference type="NCBI Taxonomy" id="7067"/>
    <lineage>
        <taxon>Eukaryota</taxon>
        <taxon>Metazoa</taxon>
        <taxon>Ecdysozoa</taxon>
        <taxon>Arthropoda</taxon>
        <taxon>Hexapoda</taxon>
        <taxon>Insecta</taxon>
        <taxon>Pterygota</taxon>
        <taxon>Neoptera</taxon>
        <taxon>Endopterygota</taxon>
        <taxon>Coleoptera</taxon>
        <taxon>Polyphaga</taxon>
        <taxon>Cucujiformia</taxon>
        <taxon>Tenebrionidae</taxon>
        <taxon>Tenebrio</taxon>
    </lineage>
</organism>
<accession>A0A8J6HQ11</accession>
<gene>
    <name evidence="3" type="ORF">GEV33_003325</name>
</gene>
<evidence type="ECO:0000256" key="2">
    <source>
        <dbReference type="SAM" id="Phobius"/>
    </source>
</evidence>
<reference evidence="3" key="2">
    <citation type="submission" date="2021-08" db="EMBL/GenBank/DDBJ databases">
        <authorList>
            <person name="Eriksson T."/>
        </authorList>
    </citation>
    <scope>NUCLEOTIDE SEQUENCE</scope>
    <source>
        <strain evidence="3">Stoneville</strain>
        <tissue evidence="3">Whole head</tissue>
    </source>
</reference>
<evidence type="ECO:0000256" key="1">
    <source>
        <dbReference type="SAM" id="MobiDB-lite"/>
    </source>
</evidence>
<keyword evidence="2" id="KW-1133">Transmembrane helix</keyword>
<keyword evidence="4" id="KW-1185">Reference proteome</keyword>
<evidence type="ECO:0000313" key="4">
    <source>
        <dbReference type="Proteomes" id="UP000719412"/>
    </source>
</evidence>
<comment type="caution">
    <text evidence="3">The sequence shown here is derived from an EMBL/GenBank/DDBJ whole genome shotgun (WGS) entry which is preliminary data.</text>
</comment>
<protein>
    <submittedName>
        <fullName evidence="3">Uncharacterized protein</fullName>
    </submittedName>
</protein>
<keyword evidence="2" id="KW-0472">Membrane</keyword>
<dbReference type="AlphaFoldDB" id="A0A8J6HQ11"/>
<evidence type="ECO:0000313" key="3">
    <source>
        <dbReference type="EMBL" id="KAH0819466.1"/>
    </source>
</evidence>
<proteinExistence type="predicted"/>
<sequence>MGEKGRFSSRHNHDKMKSCAAYLREVSDSRIIYTNNELQLLNTDTVGSGASRRSPEFLTPNFGPEKSGRGRKKNSRRSSFLAPIVFLSGFDHLFLKNAPRLAFHSH</sequence>
<dbReference type="Proteomes" id="UP000719412">
    <property type="component" value="Unassembled WGS sequence"/>
</dbReference>
<name>A0A8J6HQ11_TENMO</name>
<keyword evidence="2" id="KW-0812">Transmembrane</keyword>
<reference evidence="3" key="1">
    <citation type="journal article" date="2020" name="J Insects Food Feed">
        <title>The yellow mealworm (Tenebrio molitor) genome: a resource for the emerging insects as food and feed industry.</title>
        <authorList>
            <person name="Eriksson T."/>
            <person name="Andere A."/>
            <person name="Kelstrup H."/>
            <person name="Emery V."/>
            <person name="Picard C."/>
        </authorList>
    </citation>
    <scope>NUCLEOTIDE SEQUENCE</scope>
    <source>
        <strain evidence="3">Stoneville</strain>
        <tissue evidence="3">Whole head</tissue>
    </source>
</reference>
<feature type="region of interest" description="Disordered" evidence="1">
    <location>
        <begin position="44"/>
        <end position="76"/>
    </location>
</feature>